<dbReference type="GO" id="GO:0008171">
    <property type="term" value="F:O-methyltransferase activity"/>
    <property type="evidence" value="ECO:0007669"/>
    <property type="project" value="InterPro"/>
</dbReference>
<evidence type="ECO:0000256" key="1">
    <source>
        <dbReference type="ARBA" id="ARBA00022603"/>
    </source>
</evidence>
<dbReference type="GO" id="GO:0032259">
    <property type="term" value="P:methylation"/>
    <property type="evidence" value="ECO:0007669"/>
    <property type="project" value="UniProtKB-KW"/>
</dbReference>
<keyword evidence="3" id="KW-0949">S-adenosyl-L-methionine</keyword>
<name>A0A364NEW8_STELY</name>
<dbReference type="Pfam" id="PF05368">
    <property type="entry name" value="NmrA"/>
    <property type="match status" value="1"/>
</dbReference>
<feature type="domain" description="O-methyltransferase C-terminal" evidence="5">
    <location>
        <begin position="1055"/>
        <end position="1197"/>
    </location>
</feature>
<feature type="compositionally biased region" description="Polar residues" evidence="4">
    <location>
        <begin position="386"/>
        <end position="396"/>
    </location>
</feature>
<evidence type="ECO:0000313" key="7">
    <source>
        <dbReference type="EMBL" id="RAR15858.1"/>
    </source>
</evidence>
<evidence type="ECO:0000259" key="6">
    <source>
        <dbReference type="Pfam" id="PF05368"/>
    </source>
</evidence>
<sequence>MAKKLIVVTGATGNQGGSIARGLLKTGEWHVRAVTRNASGEKAQKLAAEGMEVVQASYDDEESVRKAFDGAQAIFAVTNWWDAFFKGASQTGAGEIEERQGITLAKLAAEVKTLEHYIWSTLPAADEITQGKFPVPHFDFKAKVDNHIWKNLPGLAAKTTFLMFGFYPSNFAFFPMLKPVPLATAPGTYVWMVPSNPSTLYPMSGDMSKDPGVWARQILANPKLTHSKYAAVCTEVITLGEALSQWATVSGKKGVYVEVKPEVIGQMYGVAGEEAVTGVLFGEAVTDWFGHVKEKGLFVTKEQLGISMIWDTTEEGPLRVITAAISIPRIMVCNPLTASHSANLGSVNTTLNMQQNDSSVKSAAPSPKPTNPARRAGRPRTRNHSKSTSSVENDASASLKGYATPITEHSITIPASGWMSPFAPPNMLAASDNCPNSSSSSASNTSTISGMGQSIQVLNPDDMEFTPYHQSDDDFLQNLPDLTASQCGTPKQTASCYYPISPDFHIAPELLNINFCGALWDQQRYQEYGQRGHTSTTMHLDKELPYFGLLTPDEQQSIHHPDQHQEDTSISTSSGDNIENCSYFINPKQKINRQFLQPLDDAYLSKKSCNCVSTLLDHLSTSSHPPSSSSLSSTSVALSISRRVITCCCNTMACPNECSSRPSTALVICEAIDRALLSLKLGGASLWTPAQAVPAPNYENGTSSSPSPSPSSSSTSSGNSTEIMLPSSMVDEEHEPLCCGTLPIRGADRRAVVRVLLVKRVLEVQGVLERLRDTLMSGPRSRRIREESGGEARDHETTDVAKAVSTSEGTVSGAFQTTSTMDPITVNSESFNESFDEDVAADNVLKSLESLAAGNIPASLRDDEKRLRFLEASRMASFKLEQPWDTMQRLIFCALPPNMVQVGIDMGLWRLLVKREGKAIGVSEMAAELGAQEALLVRMLRYAATQWMVEQVGVEMYRATNITRYLSMSGLESVIFHVWLANNSYKQPQDNKNLPFNLSKNTDLHFFEWLSQRPRHQEAFNEYMSFQRVGQKSWLDVFPLEKYLRDLSTGDEQRTLFADVGGGYGHQCKELLKRFPWLQGRVVLEDTHAAAIDSAKGIEGLKVVFHDFTKAQPVKGARIYYLRNILHDWPDQACHDILSQLKDALAHDSVILLDELVLQDEGAHWYGASFDLLMMANYGARERSLAEWDRILVKAGLERKVFVPYSMQGDGIQVVAVREPVHGRL</sequence>
<comment type="caution">
    <text evidence="7">The sequence shown here is derived from an EMBL/GenBank/DDBJ whole genome shotgun (WGS) entry which is preliminary data.</text>
</comment>
<dbReference type="InterPro" id="IPR036390">
    <property type="entry name" value="WH_DNA-bd_sf"/>
</dbReference>
<feature type="compositionally biased region" description="Basic residues" evidence="4">
    <location>
        <begin position="375"/>
        <end position="385"/>
    </location>
</feature>
<feature type="compositionally biased region" description="Basic and acidic residues" evidence="4">
    <location>
        <begin position="556"/>
        <end position="567"/>
    </location>
</feature>
<dbReference type="PANTHER" id="PTHR43712">
    <property type="entry name" value="PUTATIVE (AFU_ORTHOLOGUE AFUA_4G14580)-RELATED"/>
    <property type="match status" value="1"/>
</dbReference>
<keyword evidence="2" id="KW-0808">Transferase</keyword>
<evidence type="ECO:0000256" key="4">
    <source>
        <dbReference type="SAM" id="MobiDB-lite"/>
    </source>
</evidence>
<dbReference type="InterPro" id="IPR036388">
    <property type="entry name" value="WH-like_DNA-bd_sf"/>
</dbReference>
<dbReference type="SUPFAM" id="SSF53335">
    <property type="entry name" value="S-adenosyl-L-methionine-dependent methyltransferases"/>
    <property type="match status" value="1"/>
</dbReference>
<gene>
    <name evidence="7" type="ORF">DDE83_000655</name>
</gene>
<dbReference type="SUPFAM" id="SSF46785">
    <property type="entry name" value="Winged helix' DNA-binding domain"/>
    <property type="match status" value="1"/>
</dbReference>
<evidence type="ECO:0000313" key="8">
    <source>
        <dbReference type="Proteomes" id="UP000249619"/>
    </source>
</evidence>
<feature type="compositionally biased region" description="Low complexity" evidence="4">
    <location>
        <begin position="700"/>
        <end position="721"/>
    </location>
</feature>
<dbReference type="AlphaFoldDB" id="A0A364NEW8"/>
<feature type="domain" description="NmrA-like" evidence="6">
    <location>
        <begin position="3"/>
        <end position="273"/>
    </location>
</feature>
<proteinExistence type="predicted"/>
<evidence type="ECO:0000256" key="2">
    <source>
        <dbReference type="ARBA" id="ARBA00022679"/>
    </source>
</evidence>
<dbReference type="Pfam" id="PF00891">
    <property type="entry name" value="Methyltransf_2"/>
    <property type="match status" value="1"/>
</dbReference>
<evidence type="ECO:0000256" key="3">
    <source>
        <dbReference type="ARBA" id="ARBA00022691"/>
    </source>
</evidence>
<organism evidence="7 8">
    <name type="scientific">Stemphylium lycopersici</name>
    <name type="common">Tomato gray leaf spot disease fungus</name>
    <name type="synonym">Thyrospora lycopersici</name>
    <dbReference type="NCBI Taxonomy" id="183478"/>
    <lineage>
        <taxon>Eukaryota</taxon>
        <taxon>Fungi</taxon>
        <taxon>Dikarya</taxon>
        <taxon>Ascomycota</taxon>
        <taxon>Pezizomycotina</taxon>
        <taxon>Dothideomycetes</taxon>
        <taxon>Pleosporomycetidae</taxon>
        <taxon>Pleosporales</taxon>
        <taxon>Pleosporineae</taxon>
        <taxon>Pleosporaceae</taxon>
        <taxon>Stemphylium</taxon>
    </lineage>
</organism>
<dbReference type="Gene3D" id="3.90.25.10">
    <property type="entry name" value="UDP-galactose 4-epimerase, domain 1"/>
    <property type="match status" value="1"/>
</dbReference>
<dbReference type="PROSITE" id="PS51683">
    <property type="entry name" value="SAM_OMT_II"/>
    <property type="match status" value="1"/>
</dbReference>
<dbReference type="InterPro" id="IPR029063">
    <property type="entry name" value="SAM-dependent_MTases_sf"/>
</dbReference>
<protein>
    <submittedName>
        <fullName evidence="7">NAD(P)-binding protein</fullName>
    </submittedName>
</protein>
<dbReference type="PANTHER" id="PTHR43712:SF1">
    <property type="entry name" value="HYPOTHETICAL O-METHYLTRANSFERASE (EUROFUNG)-RELATED"/>
    <property type="match status" value="1"/>
</dbReference>
<dbReference type="EMBL" id="QGDH01000007">
    <property type="protein sequence ID" value="RAR15858.1"/>
    <property type="molecule type" value="Genomic_DNA"/>
</dbReference>
<evidence type="ECO:0000259" key="5">
    <source>
        <dbReference type="Pfam" id="PF00891"/>
    </source>
</evidence>
<dbReference type="InterPro" id="IPR008030">
    <property type="entry name" value="NmrA-like"/>
</dbReference>
<dbReference type="CDD" id="cd05251">
    <property type="entry name" value="NmrA_like_SDR_a"/>
    <property type="match status" value="1"/>
</dbReference>
<reference evidence="8" key="1">
    <citation type="submission" date="2018-05" db="EMBL/GenBank/DDBJ databases">
        <title>Draft genome sequence of Stemphylium lycopersici strain CIDEFI 213.</title>
        <authorList>
            <person name="Medina R."/>
            <person name="Franco M.E.E."/>
            <person name="Lucentini C.G."/>
            <person name="Saparrat M.C.N."/>
            <person name="Balatti P.A."/>
        </authorList>
    </citation>
    <scope>NUCLEOTIDE SEQUENCE [LARGE SCALE GENOMIC DNA]</scope>
    <source>
        <strain evidence="8">CIDEFI 213</strain>
    </source>
</reference>
<dbReference type="SUPFAM" id="SSF51735">
    <property type="entry name" value="NAD(P)-binding Rossmann-fold domains"/>
    <property type="match status" value="1"/>
</dbReference>
<keyword evidence="1" id="KW-0489">Methyltransferase</keyword>
<feature type="region of interest" description="Disordered" evidence="4">
    <location>
        <begin position="429"/>
        <end position="448"/>
    </location>
</feature>
<dbReference type="InterPro" id="IPR001077">
    <property type="entry name" value="COMT_C"/>
</dbReference>
<feature type="region of interest" description="Disordered" evidence="4">
    <location>
        <begin position="556"/>
        <end position="575"/>
    </location>
</feature>
<dbReference type="STRING" id="183478.A0A364NEW8"/>
<dbReference type="Gene3D" id="3.40.50.720">
    <property type="entry name" value="NAD(P)-binding Rossmann-like Domain"/>
    <property type="match status" value="1"/>
</dbReference>
<dbReference type="Gene3D" id="3.40.50.150">
    <property type="entry name" value="Vaccinia Virus protein VP39"/>
    <property type="match status" value="1"/>
</dbReference>
<dbReference type="InterPro" id="IPR016461">
    <property type="entry name" value="COMT-like"/>
</dbReference>
<dbReference type="Gene3D" id="1.10.10.10">
    <property type="entry name" value="Winged helix-like DNA-binding domain superfamily/Winged helix DNA-binding domain"/>
    <property type="match status" value="1"/>
</dbReference>
<keyword evidence="8" id="KW-1185">Reference proteome</keyword>
<dbReference type="Proteomes" id="UP000249619">
    <property type="component" value="Unassembled WGS sequence"/>
</dbReference>
<feature type="region of interest" description="Disordered" evidence="4">
    <location>
        <begin position="355"/>
        <end position="396"/>
    </location>
</feature>
<dbReference type="InterPro" id="IPR036291">
    <property type="entry name" value="NAD(P)-bd_dom_sf"/>
</dbReference>
<accession>A0A364NEW8</accession>
<feature type="region of interest" description="Disordered" evidence="4">
    <location>
        <begin position="697"/>
        <end position="723"/>
    </location>
</feature>